<proteinExistence type="predicted"/>
<gene>
    <name evidence="1" type="ORF">GCM10023307_38410</name>
</gene>
<name>A0ABP9CEK8_9GAMM</name>
<evidence type="ECO:0008006" key="3">
    <source>
        <dbReference type="Google" id="ProtNLM"/>
    </source>
</evidence>
<keyword evidence="2" id="KW-1185">Reference proteome</keyword>
<evidence type="ECO:0000313" key="2">
    <source>
        <dbReference type="Proteomes" id="UP001499959"/>
    </source>
</evidence>
<dbReference type="InterPro" id="IPR011002">
    <property type="entry name" value="FliG_a-hlx"/>
</dbReference>
<evidence type="ECO:0000313" key="1">
    <source>
        <dbReference type="EMBL" id="GAA4807929.1"/>
    </source>
</evidence>
<protein>
    <recommendedName>
        <fullName evidence="3">DUF2336 domain-containing protein</fullName>
    </recommendedName>
</protein>
<dbReference type="SUPFAM" id="SSF48029">
    <property type="entry name" value="FliG"/>
    <property type="match status" value="1"/>
</dbReference>
<organism evidence="1 2">
    <name type="scientific">Lysobacter hankyongensis</name>
    <dbReference type="NCBI Taxonomy" id="1176535"/>
    <lineage>
        <taxon>Bacteria</taxon>
        <taxon>Pseudomonadati</taxon>
        <taxon>Pseudomonadota</taxon>
        <taxon>Gammaproteobacteria</taxon>
        <taxon>Lysobacterales</taxon>
        <taxon>Lysobacteraceae</taxon>
        <taxon>Lysobacter</taxon>
    </lineage>
</organism>
<dbReference type="Proteomes" id="UP001499959">
    <property type="component" value="Unassembled WGS sequence"/>
</dbReference>
<reference evidence="2" key="1">
    <citation type="journal article" date="2019" name="Int. J. Syst. Evol. Microbiol.">
        <title>The Global Catalogue of Microorganisms (GCM) 10K type strain sequencing project: providing services to taxonomists for standard genome sequencing and annotation.</title>
        <authorList>
            <consortium name="The Broad Institute Genomics Platform"/>
            <consortium name="The Broad Institute Genome Sequencing Center for Infectious Disease"/>
            <person name="Wu L."/>
            <person name="Ma J."/>
        </authorList>
    </citation>
    <scope>NUCLEOTIDE SEQUENCE [LARGE SCALE GENOMIC DNA]</scope>
    <source>
        <strain evidence="2">JCM 18204</strain>
    </source>
</reference>
<dbReference type="EMBL" id="BAABJE010000030">
    <property type="protein sequence ID" value="GAA4807929.1"/>
    <property type="molecule type" value="Genomic_DNA"/>
</dbReference>
<comment type="caution">
    <text evidence="1">The sequence shown here is derived from an EMBL/GenBank/DDBJ whole genome shotgun (WGS) entry which is preliminary data.</text>
</comment>
<dbReference type="RefSeq" id="WP_345304989.1">
    <property type="nucleotide sequence ID" value="NZ_BAABJE010000030.1"/>
</dbReference>
<sequence>MTPTTTTTTTTLGQRKTALMMMTLRKSDRRQLLSRMPRAAADPLRRLIAELESMPWPVADLVDELLAEEVRGLTARTSLELDQIVALSRRLPPVWFARALAAWPGIDRNFCVSLLDPAVALEVKQELVRMGTLPPKVADAIKAEVVALLSSQEAA</sequence>
<accession>A0ABP9CEK8</accession>